<reference evidence="9" key="1">
    <citation type="submission" date="2018-11" db="EMBL/GenBank/DDBJ databases">
        <authorList>
            <consortium name="Genoscope - CEA"/>
            <person name="William W."/>
        </authorList>
    </citation>
    <scope>NUCLEOTIDE SEQUENCE</scope>
</reference>
<dbReference type="InterPro" id="IPR016177">
    <property type="entry name" value="DNA-bd_dom_sf"/>
</dbReference>
<dbReference type="InterPro" id="IPR036955">
    <property type="entry name" value="AP2/ERF_dom_sf"/>
</dbReference>
<dbReference type="CDD" id="cd00018">
    <property type="entry name" value="AP2"/>
    <property type="match status" value="1"/>
</dbReference>
<evidence type="ECO:0000259" key="8">
    <source>
        <dbReference type="PROSITE" id="PS51032"/>
    </source>
</evidence>
<evidence type="ECO:0000256" key="4">
    <source>
        <dbReference type="ARBA" id="ARBA00023159"/>
    </source>
</evidence>
<comment type="similarity">
    <text evidence="7">Belongs to the AP2/ERF transcription factor family. ERF subfamily.</text>
</comment>
<protein>
    <recommendedName>
        <fullName evidence="8">AP2/ERF domain-containing protein</fullName>
    </recommendedName>
</protein>
<evidence type="ECO:0000313" key="9">
    <source>
        <dbReference type="EMBL" id="VDD56322.1"/>
    </source>
</evidence>
<evidence type="ECO:0000256" key="3">
    <source>
        <dbReference type="ARBA" id="ARBA00023125"/>
    </source>
</evidence>
<comment type="subcellular location">
    <subcellularLocation>
        <location evidence="1">Nucleus</location>
    </subcellularLocation>
</comment>
<keyword evidence="3" id="KW-0238">DNA-binding</keyword>
<name>A0A3P6GJX9_BRAOL</name>
<evidence type="ECO:0000256" key="6">
    <source>
        <dbReference type="ARBA" id="ARBA00023242"/>
    </source>
</evidence>
<dbReference type="Gene3D" id="3.30.730.10">
    <property type="entry name" value="AP2/ERF domain"/>
    <property type="match status" value="1"/>
</dbReference>
<dbReference type="GO" id="GO:0005634">
    <property type="term" value="C:nucleus"/>
    <property type="evidence" value="ECO:0007669"/>
    <property type="project" value="UniProtKB-SubCell"/>
</dbReference>
<dbReference type="GO" id="GO:0003700">
    <property type="term" value="F:DNA-binding transcription factor activity"/>
    <property type="evidence" value="ECO:0007669"/>
    <property type="project" value="InterPro"/>
</dbReference>
<proteinExistence type="inferred from homology"/>
<dbReference type="SMART" id="SM00380">
    <property type="entry name" value="AP2"/>
    <property type="match status" value="1"/>
</dbReference>
<dbReference type="PROSITE" id="PS51032">
    <property type="entry name" value="AP2_ERF"/>
    <property type="match status" value="1"/>
</dbReference>
<keyword evidence="2" id="KW-0805">Transcription regulation</keyword>
<dbReference type="InterPro" id="IPR001471">
    <property type="entry name" value="AP2/ERF_dom"/>
</dbReference>
<keyword evidence="5" id="KW-0804">Transcription</keyword>
<dbReference type="InterPro" id="IPR051032">
    <property type="entry name" value="AP2/ERF_TF_ERF_subfamily"/>
</dbReference>
<evidence type="ECO:0000256" key="7">
    <source>
        <dbReference type="ARBA" id="ARBA00024343"/>
    </source>
</evidence>
<organism evidence="9">
    <name type="scientific">Brassica oleracea</name>
    <name type="common">Wild cabbage</name>
    <dbReference type="NCBI Taxonomy" id="3712"/>
    <lineage>
        <taxon>Eukaryota</taxon>
        <taxon>Viridiplantae</taxon>
        <taxon>Streptophyta</taxon>
        <taxon>Embryophyta</taxon>
        <taxon>Tracheophyta</taxon>
        <taxon>Spermatophyta</taxon>
        <taxon>Magnoliopsida</taxon>
        <taxon>eudicotyledons</taxon>
        <taxon>Gunneridae</taxon>
        <taxon>Pentapetalae</taxon>
        <taxon>rosids</taxon>
        <taxon>malvids</taxon>
        <taxon>Brassicales</taxon>
        <taxon>Brassicaceae</taxon>
        <taxon>Brassiceae</taxon>
        <taxon>Brassica</taxon>
    </lineage>
</organism>
<dbReference type="EMBL" id="LR031879">
    <property type="protein sequence ID" value="VDD56322.1"/>
    <property type="molecule type" value="Genomic_DNA"/>
</dbReference>
<dbReference type="FunFam" id="3.30.730.10:FF:000001">
    <property type="entry name" value="Ethylene-responsive transcription factor 2"/>
    <property type="match status" value="1"/>
</dbReference>
<keyword evidence="6" id="KW-0539">Nucleus</keyword>
<evidence type="ECO:0000256" key="1">
    <source>
        <dbReference type="ARBA" id="ARBA00004123"/>
    </source>
</evidence>
<dbReference type="GO" id="GO:0003677">
    <property type="term" value="F:DNA binding"/>
    <property type="evidence" value="ECO:0007669"/>
    <property type="project" value="UniProtKB-KW"/>
</dbReference>
<dbReference type="PANTHER" id="PTHR31985">
    <property type="entry name" value="ETHYLENE-RESPONSIVE TRANSCRIPTION FACTOR ERF042-RELATED"/>
    <property type="match status" value="1"/>
</dbReference>
<sequence>MDQGPSSSKYKGVRKRKWGKWVSEIRLPNSRERIWLGSYDSPEKAARAFDAALFCLRGSGAKFNFPDNPPAISGGGNMSRSEIRDAAARFANSEESVASEMVVQQQESPSTTMEMESDSEFLNMLPTVGSGNFASDFGLFPGFDDFADEFLGDRFIEQVSPTWNGDQSCYDGSVSLWNF</sequence>
<keyword evidence="4" id="KW-0010">Activator</keyword>
<evidence type="ECO:0000256" key="2">
    <source>
        <dbReference type="ARBA" id="ARBA00023015"/>
    </source>
</evidence>
<evidence type="ECO:0000256" key="5">
    <source>
        <dbReference type="ARBA" id="ARBA00023163"/>
    </source>
</evidence>
<accession>A0A3P6GJX9</accession>
<dbReference type="SUPFAM" id="SSF54171">
    <property type="entry name" value="DNA-binding domain"/>
    <property type="match status" value="1"/>
</dbReference>
<gene>
    <name evidence="9" type="ORF">BOLC8T49551H</name>
</gene>
<dbReference type="PRINTS" id="PR00367">
    <property type="entry name" value="ETHRSPELEMNT"/>
</dbReference>
<feature type="domain" description="AP2/ERF" evidence="8">
    <location>
        <begin position="9"/>
        <end position="66"/>
    </location>
</feature>
<dbReference type="PANTHER" id="PTHR31985:SF273">
    <property type="entry name" value="ETHYLENE-RESPONSIVE TRANSCRIPTION FACTOR ERF017"/>
    <property type="match status" value="1"/>
</dbReference>
<dbReference type="AlphaFoldDB" id="A0A3P6GJX9"/>
<dbReference type="Pfam" id="PF00847">
    <property type="entry name" value="AP2"/>
    <property type="match status" value="1"/>
</dbReference>